<dbReference type="KEGG" id="smiz:4412673_01719"/>
<dbReference type="SUPFAM" id="SSF49464">
    <property type="entry name" value="Carboxypeptidase regulatory domain-like"/>
    <property type="match status" value="1"/>
</dbReference>
<evidence type="ECO:0000259" key="12">
    <source>
        <dbReference type="Pfam" id="PF00593"/>
    </source>
</evidence>
<dbReference type="GO" id="GO:0044718">
    <property type="term" value="P:siderophore transmembrane transport"/>
    <property type="evidence" value="ECO:0007669"/>
    <property type="project" value="TreeGrafter"/>
</dbReference>
<evidence type="ECO:0000256" key="5">
    <source>
        <dbReference type="ARBA" id="ARBA00022729"/>
    </source>
</evidence>
<name>A0AAJ4XB61_9SPHI</name>
<dbReference type="CDD" id="cd01347">
    <property type="entry name" value="ligand_gated_channel"/>
    <property type="match status" value="1"/>
</dbReference>
<dbReference type="InterPro" id="IPR012910">
    <property type="entry name" value="Plug_dom"/>
</dbReference>
<dbReference type="InterPro" id="IPR039426">
    <property type="entry name" value="TonB-dep_rcpt-like"/>
</dbReference>
<dbReference type="SUPFAM" id="SSF56935">
    <property type="entry name" value="Porins"/>
    <property type="match status" value="1"/>
</dbReference>
<protein>
    <submittedName>
        <fullName evidence="14">Colicin I receptor</fullName>
    </submittedName>
</protein>
<evidence type="ECO:0000256" key="9">
    <source>
        <dbReference type="ARBA" id="ARBA00023237"/>
    </source>
</evidence>
<feature type="domain" description="TonB-dependent receptor-like beta-barrel" evidence="12">
    <location>
        <begin position="334"/>
        <end position="747"/>
    </location>
</feature>
<evidence type="ECO:0000256" key="1">
    <source>
        <dbReference type="ARBA" id="ARBA00004571"/>
    </source>
</evidence>
<keyword evidence="9 10" id="KW-0998">Cell outer membrane</keyword>
<keyword evidence="4 10" id="KW-0812">Transmembrane</keyword>
<organism evidence="14 15">
    <name type="scientific">Sphingobacterium mizutaii</name>
    <dbReference type="NCBI Taxonomy" id="1010"/>
    <lineage>
        <taxon>Bacteria</taxon>
        <taxon>Pseudomonadati</taxon>
        <taxon>Bacteroidota</taxon>
        <taxon>Sphingobacteriia</taxon>
        <taxon>Sphingobacteriales</taxon>
        <taxon>Sphingobacteriaceae</taxon>
        <taxon>Sphingobacterium</taxon>
    </lineage>
</organism>
<proteinExistence type="inferred from homology"/>
<dbReference type="Pfam" id="PF07715">
    <property type="entry name" value="Plug"/>
    <property type="match status" value="1"/>
</dbReference>
<dbReference type="EMBL" id="LT906468">
    <property type="protein sequence ID" value="SNV49205.1"/>
    <property type="molecule type" value="Genomic_DNA"/>
</dbReference>
<evidence type="ECO:0000313" key="15">
    <source>
        <dbReference type="Proteomes" id="UP000215355"/>
    </source>
</evidence>
<dbReference type="Gene3D" id="2.40.170.20">
    <property type="entry name" value="TonB-dependent receptor, beta-barrel domain"/>
    <property type="match status" value="1"/>
</dbReference>
<dbReference type="Gene3D" id="2.170.130.10">
    <property type="entry name" value="TonB-dependent receptor, plug domain"/>
    <property type="match status" value="1"/>
</dbReference>
<evidence type="ECO:0000313" key="14">
    <source>
        <dbReference type="EMBL" id="SNV49205.1"/>
    </source>
</evidence>
<evidence type="ECO:0000256" key="6">
    <source>
        <dbReference type="ARBA" id="ARBA00023077"/>
    </source>
</evidence>
<evidence type="ECO:0000259" key="13">
    <source>
        <dbReference type="Pfam" id="PF07715"/>
    </source>
</evidence>
<reference evidence="14 15" key="1">
    <citation type="submission" date="2017-06" db="EMBL/GenBank/DDBJ databases">
        <authorList>
            <consortium name="Pathogen Informatics"/>
        </authorList>
    </citation>
    <scope>NUCLEOTIDE SEQUENCE [LARGE SCALE GENOMIC DNA]</scope>
    <source>
        <strain evidence="14 15">NCTC12149</strain>
    </source>
</reference>
<keyword evidence="5" id="KW-0732">Signal</keyword>
<keyword evidence="7 10" id="KW-0472">Membrane</keyword>
<comment type="similarity">
    <text evidence="10 11">Belongs to the TonB-dependent receptor family.</text>
</comment>
<gene>
    <name evidence="14" type="primary">cirA_5</name>
    <name evidence="14" type="ORF">SAMEA4412673_01719</name>
</gene>
<evidence type="ECO:0000256" key="3">
    <source>
        <dbReference type="ARBA" id="ARBA00022452"/>
    </source>
</evidence>
<dbReference type="AlphaFoldDB" id="A0AAJ4XB61"/>
<dbReference type="Pfam" id="PF00593">
    <property type="entry name" value="TonB_dep_Rec_b-barrel"/>
    <property type="match status" value="1"/>
</dbReference>
<dbReference type="InterPro" id="IPR008969">
    <property type="entry name" value="CarboxyPept-like_regulatory"/>
</dbReference>
<evidence type="ECO:0000256" key="11">
    <source>
        <dbReference type="RuleBase" id="RU003357"/>
    </source>
</evidence>
<keyword evidence="3 10" id="KW-1134">Transmembrane beta strand</keyword>
<evidence type="ECO:0000256" key="4">
    <source>
        <dbReference type="ARBA" id="ARBA00022692"/>
    </source>
</evidence>
<dbReference type="GO" id="GO:0015344">
    <property type="term" value="F:siderophore uptake transmembrane transporter activity"/>
    <property type="evidence" value="ECO:0007669"/>
    <property type="project" value="TreeGrafter"/>
</dbReference>
<dbReference type="PANTHER" id="PTHR30069">
    <property type="entry name" value="TONB-DEPENDENT OUTER MEMBRANE RECEPTOR"/>
    <property type="match status" value="1"/>
</dbReference>
<keyword evidence="2 10" id="KW-0813">Transport</keyword>
<dbReference type="PANTHER" id="PTHR30069:SF29">
    <property type="entry name" value="HEMOGLOBIN AND HEMOGLOBIN-HAPTOGLOBIN-BINDING PROTEIN 1-RELATED"/>
    <property type="match status" value="1"/>
</dbReference>
<dbReference type="InterPro" id="IPR000531">
    <property type="entry name" value="Beta-barrel_TonB"/>
</dbReference>
<comment type="subcellular location">
    <subcellularLocation>
        <location evidence="1 10">Cell outer membrane</location>
        <topology evidence="1 10">Multi-pass membrane protein</topology>
    </subcellularLocation>
</comment>
<sequence length="778" mass="87349">MSHLLYPLQIKINLKVYFTVFLLFASNFLASSQETNRKVSNQLTVTLLDSIGQPISGATINRFGKGTIAISDKNGNFSLSLKEPIKIEIRHINFETLSKSISKDVISSDQTVHWVLKKKPQFLDAITVTASTVSRELRQVASSVSVLQNDDPELSQIQSIDEALAFIPGVMVDRNRGLTTTGTHTGVVLRGTGAANRTLVMKDGVPINDAYIGGVSEWNSLAANSIERIEVIRGPGSSIYGSSSMGGTINLITQSPIERPVLGAEVRYGSMNTFQASAKAGKKFGKRFGAIAFAEYKRTDGYQYMADDLWKEYYQKPKMALLNVNSRLTYNFENGGILLATADFNTQEPLSGTTTLYDDYTFTGNYQVRYKNMSAKFAPDVLMYYNVQNRTSQALNWNIKDNQYNTENYNSHIPLDTYGVIAKVSHNFWNNDLTIGADLRFTEVVSKKNYANKGDQNFNGRQDFISFFLNDDVSITQKLHVNLGLRFDHWANRNGYFSDDISGKEIIIQYDDATSSVWTPKIGLTYDVRQNFRLRSVYATGFRAPGAYYMYNSTALGSSFRLGNPALKPERMKYSLELGTDWKAVENLELSGTVYTSQYSDFLSAILIDASQVPDYFDPGNLPVRQYINIGKVNLWGLESSLKYQVSPSLSVQGSYFHNQSKIKRYETNPGYEGKQMNDNPNNIYSGAIIYDNPKIGQASFWARHSSSYFGDLENTEEKRMDAVSLFDLKLARQIGPVGLNFTVNNLFDKQYYGTYSSPTSYYFTPGRTLLLGINYQL</sequence>
<dbReference type="PROSITE" id="PS52016">
    <property type="entry name" value="TONB_DEPENDENT_REC_3"/>
    <property type="match status" value="1"/>
</dbReference>
<evidence type="ECO:0000256" key="2">
    <source>
        <dbReference type="ARBA" id="ARBA00022448"/>
    </source>
</evidence>
<dbReference type="Proteomes" id="UP000215355">
    <property type="component" value="Chromosome 1"/>
</dbReference>
<keyword evidence="6 11" id="KW-0798">TonB box</keyword>
<dbReference type="InterPro" id="IPR036942">
    <property type="entry name" value="Beta-barrel_TonB_sf"/>
</dbReference>
<evidence type="ECO:0000256" key="10">
    <source>
        <dbReference type="PROSITE-ProRule" id="PRU01360"/>
    </source>
</evidence>
<dbReference type="GO" id="GO:0009279">
    <property type="term" value="C:cell outer membrane"/>
    <property type="evidence" value="ECO:0007669"/>
    <property type="project" value="UniProtKB-SubCell"/>
</dbReference>
<dbReference type="InterPro" id="IPR037066">
    <property type="entry name" value="Plug_dom_sf"/>
</dbReference>
<accession>A0AAJ4XB61</accession>
<evidence type="ECO:0000256" key="7">
    <source>
        <dbReference type="ARBA" id="ARBA00023136"/>
    </source>
</evidence>
<evidence type="ECO:0000256" key="8">
    <source>
        <dbReference type="ARBA" id="ARBA00023170"/>
    </source>
</evidence>
<keyword evidence="8 14" id="KW-0675">Receptor</keyword>
<feature type="domain" description="TonB-dependent receptor plug" evidence="13">
    <location>
        <begin position="137"/>
        <end position="248"/>
    </location>
</feature>